<dbReference type="AlphaFoldDB" id="A0A3G3IK41"/>
<dbReference type="InterPro" id="IPR010432">
    <property type="entry name" value="RDD"/>
</dbReference>
<dbReference type="PANTHER" id="PTHR36115:SF4">
    <property type="entry name" value="MEMBRANE PROTEIN"/>
    <property type="match status" value="1"/>
</dbReference>
<organism evidence="8 9">
    <name type="scientific">Bathymodiolus thermophilus thioautotrophic gill symbiont</name>
    <dbReference type="NCBI Taxonomy" id="2360"/>
    <lineage>
        <taxon>Bacteria</taxon>
        <taxon>Pseudomonadati</taxon>
        <taxon>Pseudomonadota</taxon>
        <taxon>Gammaproteobacteria</taxon>
        <taxon>sulfur-oxidizing symbionts</taxon>
    </lineage>
</organism>
<dbReference type="PANTHER" id="PTHR36115">
    <property type="entry name" value="PROLINE-RICH ANTIGEN HOMOLOG-RELATED"/>
    <property type="match status" value="1"/>
</dbReference>
<dbReference type="InterPro" id="IPR051791">
    <property type="entry name" value="Pra-immunoreactive"/>
</dbReference>
<name>A0A3G3IK41_9GAMM</name>
<sequence>MEEKDHNALQENVENKLILASRWRRLWASTLDAIIIAIVAMPAIYFTDGFNNISNATSLSIAYTLLLSIFSIVIFIVLNGKLLINKGQTIGKKALGIKIVTLTGERLSVKEHLLKRYGTYFLTGQIPIIGPPLSIINVLIIFGKKRRCAHDYFAGTMVVNCR</sequence>
<evidence type="ECO:0000256" key="2">
    <source>
        <dbReference type="ARBA" id="ARBA00022475"/>
    </source>
</evidence>
<keyword evidence="3 6" id="KW-0812">Transmembrane</keyword>
<dbReference type="KEGG" id="bthg:MS2017_0470"/>
<evidence type="ECO:0000256" key="5">
    <source>
        <dbReference type="ARBA" id="ARBA00023136"/>
    </source>
</evidence>
<reference evidence="8 9" key="1">
    <citation type="submission" date="2017-11" db="EMBL/GenBank/DDBJ databases">
        <title>Genome sequence of the bacterial symbiont EPR9N from a vent mussel Bathymodiolus thermophilus.</title>
        <authorList>
            <person name="Won Y.-J."/>
        </authorList>
    </citation>
    <scope>NUCLEOTIDE SEQUENCE [LARGE SCALE GENOMIC DNA]</scope>
    <source>
        <strain evidence="8 9">EPR9N</strain>
    </source>
</reference>
<dbReference type="Pfam" id="PF06271">
    <property type="entry name" value="RDD"/>
    <property type="match status" value="1"/>
</dbReference>
<evidence type="ECO:0000256" key="4">
    <source>
        <dbReference type="ARBA" id="ARBA00022989"/>
    </source>
</evidence>
<keyword evidence="5 6" id="KW-0472">Membrane</keyword>
<feature type="transmembrane region" description="Helical" evidence="6">
    <location>
        <begin position="58"/>
        <end position="78"/>
    </location>
</feature>
<evidence type="ECO:0000256" key="1">
    <source>
        <dbReference type="ARBA" id="ARBA00004651"/>
    </source>
</evidence>
<dbReference type="GO" id="GO:0005886">
    <property type="term" value="C:plasma membrane"/>
    <property type="evidence" value="ECO:0007669"/>
    <property type="project" value="UniProtKB-SubCell"/>
</dbReference>
<accession>A0A3G3IK41</accession>
<feature type="transmembrane region" description="Helical" evidence="6">
    <location>
        <begin position="26"/>
        <end position="46"/>
    </location>
</feature>
<evidence type="ECO:0000313" key="9">
    <source>
        <dbReference type="Proteomes" id="UP000278334"/>
    </source>
</evidence>
<proteinExistence type="predicted"/>
<evidence type="ECO:0000256" key="3">
    <source>
        <dbReference type="ARBA" id="ARBA00022692"/>
    </source>
</evidence>
<gene>
    <name evidence="8" type="ORF">MS2017_0470</name>
</gene>
<evidence type="ECO:0000259" key="7">
    <source>
        <dbReference type="Pfam" id="PF06271"/>
    </source>
</evidence>
<keyword evidence="4 6" id="KW-1133">Transmembrane helix</keyword>
<keyword evidence="2" id="KW-1003">Cell membrane</keyword>
<dbReference type="Proteomes" id="UP000278334">
    <property type="component" value="Chromosome"/>
</dbReference>
<evidence type="ECO:0000313" key="8">
    <source>
        <dbReference type="EMBL" id="AYQ56213.1"/>
    </source>
</evidence>
<feature type="domain" description="RDD" evidence="7">
    <location>
        <begin position="20"/>
        <end position="155"/>
    </location>
</feature>
<comment type="subcellular location">
    <subcellularLocation>
        <location evidence="1">Cell membrane</location>
        <topology evidence="1">Multi-pass membrane protein</topology>
    </subcellularLocation>
</comment>
<evidence type="ECO:0000256" key="6">
    <source>
        <dbReference type="SAM" id="Phobius"/>
    </source>
</evidence>
<dbReference type="EMBL" id="CP024634">
    <property type="protein sequence ID" value="AYQ56213.1"/>
    <property type="molecule type" value="Genomic_DNA"/>
</dbReference>
<protein>
    <recommendedName>
        <fullName evidence="7">RDD domain-containing protein</fullName>
    </recommendedName>
</protein>
<dbReference type="RefSeq" id="WP_122951129.1">
    <property type="nucleotide sequence ID" value="NZ_CAESAR020000145.1"/>
</dbReference>